<evidence type="ECO:0000313" key="1">
    <source>
        <dbReference type="EMBL" id="KAI8435177.1"/>
    </source>
</evidence>
<organism evidence="1 2">
    <name type="scientific">Choristoneura fumiferana</name>
    <name type="common">Spruce budworm moth</name>
    <name type="synonym">Archips fumiferana</name>
    <dbReference type="NCBI Taxonomy" id="7141"/>
    <lineage>
        <taxon>Eukaryota</taxon>
        <taxon>Metazoa</taxon>
        <taxon>Ecdysozoa</taxon>
        <taxon>Arthropoda</taxon>
        <taxon>Hexapoda</taxon>
        <taxon>Insecta</taxon>
        <taxon>Pterygota</taxon>
        <taxon>Neoptera</taxon>
        <taxon>Endopterygota</taxon>
        <taxon>Lepidoptera</taxon>
        <taxon>Glossata</taxon>
        <taxon>Ditrysia</taxon>
        <taxon>Tortricoidea</taxon>
        <taxon>Tortricidae</taxon>
        <taxon>Tortricinae</taxon>
        <taxon>Choristoneura</taxon>
    </lineage>
</organism>
<protein>
    <submittedName>
        <fullName evidence="1">Uncharacterized protein</fullName>
    </submittedName>
</protein>
<sequence length="787" mass="85802">MVVQKSWPNIETSQQNSVSESQSQSTASVSWSFQAPTKTLTVRPNVTCTMQTKLPITRQIAINTLAAMHRRFSLPGPVQPHSRPIAEFRASANKSLDMLRQTIQSAVTREIDQVIKKYLEVRAICRAMLDATRLLYTTPSRPVSSPSDTSDDSSSDTKNKQTNSPSQSKRKESESDFDACFKRKKIKQEDNSDSGSSSPLPLSTYRDPEKWNPNRLTQETLFIMGSHAHKVLGLGNCRGRLYTRHAGLLRYPADSSDKEWIASHNLVNAVGGKTYIMVLEDIEELANSEAYRHNSLPMLGELTGFKVPPFMLRKIKAYVMKRALSGDISNPDSPQPSTSNQEEGKFKCEVKLEPDQDTYESFDASRYTDNTRDFADVPTMKDDTDLADIKVEDIEDIKVDGIKVEDLDEIKVEGIKVEDLDVDGIKVENIDDIDGIKVEDIKLENDDFSLCKQSDDEQNHLVDGLLESDIEFLSRNLGNIESDADARKTIEKLTGANPDTITLYSSNQTKCITVASTTSGMIHSVPVAHIAAPPRITGSTVHYYTSSNVPTQRTIHHLPQATVTIQSIPGSTSQMIRGIPINTKTGTFSTVMSQGTASTIIGFGTRTTNATPVQYVNVTSKSFPTGNILHNAIVSRNILNRTAVTSGMSFNVTTVKPALQTTAPKISTVVTASSGDFDNISTTKDMIDNACNSSVMLKKVLTLGSAGAAKSFMMHNTQKVLSTGFANGATPPPNVTIVSSGNSSMLTNANIVTSNIINPTSGTLSATHATLSALLASNTDNTQANKN</sequence>
<evidence type="ECO:0000313" key="2">
    <source>
        <dbReference type="Proteomes" id="UP001064048"/>
    </source>
</evidence>
<reference evidence="1 2" key="1">
    <citation type="journal article" date="2022" name="Genome Biol. Evol.">
        <title>The Spruce Budworm Genome: Reconstructing the Evolutionary History of Antifreeze Proteins.</title>
        <authorList>
            <person name="Beliveau C."/>
            <person name="Gagne P."/>
            <person name="Picq S."/>
            <person name="Vernygora O."/>
            <person name="Keeling C.I."/>
            <person name="Pinkney K."/>
            <person name="Doucet D."/>
            <person name="Wen F."/>
            <person name="Johnston J.S."/>
            <person name="Maaroufi H."/>
            <person name="Boyle B."/>
            <person name="Laroche J."/>
            <person name="Dewar K."/>
            <person name="Juretic N."/>
            <person name="Blackburn G."/>
            <person name="Nisole A."/>
            <person name="Brunet B."/>
            <person name="Brandao M."/>
            <person name="Lumley L."/>
            <person name="Duan J."/>
            <person name="Quan G."/>
            <person name="Lucarotti C.J."/>
            <person name="Roe A.D."/>
            <person name="Sperling F.A.H."/>
            <person name="Levesque R.C."/>
            <person name="Cusson M."/>
        </authorList>
    </citation>
    <scope>NUCLEOTIDE SEQUENCE [LARGE SCALE GENOMIC DNA]</scope>
    <source>
        <strain evidence="1">Glfc:IPQL:Cfum</strain>
    </source>
</reference>
<proteinExistence type="predicted"/>
<comment type="caution">
    <text evidence="1">The sequence shown here is derived from an EMBL/GenBank/DDBJ whole genome shotgun (WGS) entry which is preliminary data.</text>
</comment>
<accession>A0ACC0KFE4</accession>
<name>A0ACC0KFE4_CHOFU</name>
<gene>
    <name evidence="1" type="ORF">MSG28_003536</name>
</gene>
<dbReference type="EMBL" id="CM046105">
    <property type="protein sequence ID" value="KAI8435177.1"/>
    <property type="molecule type" value="Genomic_DNA"/>
</dbReference>
<dbReference type="Proteomes" id="UP001064048">
    <property type="component" value="Chromosome 5"/>
</dbReference>
<keyword evidence="2" id="KW-1185">Reference proteome</keyword>